<dbReference type="Proteomes" id="UP001499863">
    <property type="component" value="Unassembled WGS sequence"/>
</dbReference>
<dbReference type="Pfam" id="PF01061">
    <property type="entry name" value="ABC2_membrane"/>
    <property type="match status" value="1"/>
</dbReference>
<feature type="transmembrane region" description="Helical" evidence="5">
    <location>
        <begin position="74"/>
        <end position="96"/>
    </location>
</feature>
<comment type="caution">
    <text evidence="8">The sequence shown here is derived from an EMBL/GenBank/DDBJ whole genome shotgun (WGS) entry which is preliminary data.</text>
</comment>
<feature type="transmembrane region" description="Helical" evidence="5">
    <location>
        <begin position="27"/>
        <end position="54"/>
    </location>
</feature>
<evidence type="ECO:0000256" key="5">
    <source>
        <dbReference type="SAM" id="Phobius"/>
    </source>
</evidence>
<evidence type="ECO:0000256" key="2">
    <source>
        <dbReference type="ARBA" id="ARBA00022692"/>
    </source>
</evidence>
<dbReference type="InterPro" id="IPR023210">
    <property type="entry name" value="NADP_OxRdtase_dom"/>
</dbReference>
<evidence type="ECO:0000256" key="1">
    <source>
        <dbReference type="ARBA" id="ARBA00004141"/>
    </source>
</evidence>
<keyword evidence="4 5" id="KW-0472">Membrane</keyword>
<evidence type="ECO:0000259" key="6">
    <source>
        <dbReference type="Pfam" id="PF00248"/>
    </source>
</evidence>
<evidence type="ECO:0000313" key="9">
    <source>
        <dbReference type="Proteomes" id="UP001499863"/>
    </source>
</evidence>
<feature type="domain" description="NADP-dependent oxidoreductase" evidence="6">
    <location>
        <begin position="321"/>
        <end position="620"/>
    </location>
</feature>
<feature type="transmembrane region" description="Helical" evidence="5">
    <location>
        <begin position="151"/>
        <end position="177"/>
    </location>
</feature>
<proteinExistence type="predicted"/>
<feature type="domain" description="ABC-2 type transporter transmembrane" evidence="7">
    <location>
        <begin position="12"/>
        <end position="210"/>
    </location>
</feature>
<keyword evidence="2 5" id="KW-0812">Transmembrane</keyword>
<feature type="transmembrane region" description="Helical" evidence="5">
    <location>
        <begin position="184"/>
        <end position="203"/>
    </location>
</feature>
<dbReference type="SUPFAM" id="SSF51430">
    <property type="entry name" value="NAD(P)-linked oxidoreductase"/>
    <property type="match status" value="1"/>
</dbReference>
<comment type="subcellular location">
    <subcellularLocation>
        <location evidence="1">Membrane</location>
        <topology evidence="1">Multi-pass membrane protein</topology>
    </subcellularLocation>
</comment>
<dbReference type="InterPro" id="IPR036812">
    <property type="entry name" value="NAD(P)_OxRdtase_dom_sf"/>
</dbReference>
<evidence type="ECO:0000259" key="7">
    <source>
        <dbReference type="Pfam" id="PF01061"/>
    </source>
</evidence>
<dbReference type="InterPro" id="IPR050523">
    <property type="entry name" value="AKR_Detox_Biosynth"/>
</dbReference>
<feature type="transmembrane region" description="Helical" evidence="5">
    <location>
        <begin position="117"/>
        <end position="145"/>
    </location>
</feature>
<organism evidence="8 9">
    <name type="scientific">Kitasatospora putterlickiae</name>
    <dbReference type="NCBI Taxonomy" id="221725"/>
    <lineage>
        <taxon>Bacteria</taxon>
        <taxon>Bacillati</taxon>
        <taxon>Actinomycetota</taxon>
        <taxon>Actinomycetes</taxon>
        <taxon>Kitasatosporales</taxon>
        <taxon>Streptomycetaceae</taxon>
        <taxon>Kitasatospora</taxon>
    </lineage>
</organism>
<dbReference type="Pfam" id="PF00248">
    <property type="entry name" value="Aldo_ket_red"/>
    <property type="match status" value="1"/>
</dbReference>
<dbReference type="PANTHER" id="PTHR43364:SF5">
    <property type="entry name" value="REDUCTASE"/>
    <property type="match status" value="1"/>
</dbReference>
<reference evidence="8 9" key="1">
    <citation type="journal article" date="2019" name="Int. J. Syst. Evol. Microbiol.">
        <title>The Global Catalogue of Microorganisms (GCM) 10K type strain sequencing project: providing services to taxonomists for standard genome sequencing and annotation.</title>
        <authorList>
            <consortium name="The Broad Institute Genomics Platform"/>
            <consortium name="The Broad Institute Genome Sequencing Center for Infectious Disease"/>
            <person name="Wu L."/>
            <person name="Ma J."/>
        </authorList>
    </citation>
    <scope>NUCLEOTIDE SEQUENCE [LARGE SCALE GENOMIC DNA]</scope>
    <source>
        <strain evidence="8 9">JCM 12393</strain>
    </source>
</reference>
<evidence type="ECO:0000313" key="8">
    <source>
        <dbReference type="EMBL" id="GAA1391120.1"/>
    </source>
</evidence>
<dbReference type="Gene3D" id="3.20.20.100">
    <property type="entry name" value="NADP-dependent oxidoreductase domain"/>
    <property type="match status" value="1"/>
</dbReference>
<protein>
    <recommendedName>
        <fullName evidence="10">Oxidoreductase</fullName>
    </recommendedName>
</protein>
<dbReference type="EMBL" id="BAAAKJ010000107">
    <property type="protein sequence ID" value="GAA1391120.1"/>
    <property type="molecule type" value="Genomic_DNA"/>
</dbReference>
<gene>
    <name evidence="8" type="ORF">GCM10009639_20630</name>
</gene>
<keyword evidence="9" id="KW-1185">Reference proteome</keyword>
<keyword evidence="3 5" id="KW-1133">Transmembrane helix</keyword>
<sequence length="634" mass="68292">MAAPGRLLADTWSSMLRVLLAYRRSPGLLAVSLAVPVVMVVVFGYVFGSAIAVPGASGAGASGPGEAGGGYREFLMPGLFAMVAVNGIMPTMVGAARDVGRGVTDRLRSMAVSRTGLLLGQTLADLLVSVVVLVLLAAVGLAVGWRIRGGLAGAAAGFGLLLLFRFAMTWVGLLLGLAVGKEEAAGQLAVAVIPLTMVTNAFVPTGGMPGLAGRARRLEPDERRRPGRTRTVRQSVRPWRRLADAARRAGHAALVRASAAALRAARGTEVRHARHPRALTIPARTSRVPRGEMCWTARPVRLRVGPMEFTHLGRTGLTVSRLCLGTMNFGPHTEESDAHLIMDSAHERGINFFDTSNSYGRNAEGGQRGRTEEIIGRWFAKGDGRRERTVLATKAYAPMGDWPNEGRLSALAIRRAVEASLRRLGTDHIDLYQMHHIDRDTPWEEIWQAMEVLVAQGKIIYVGSSNFAGWHIAQAQEAARSRHFLGLVSEQSLYNLLDRTIELEVIPAVEHYGLGLLPWSPLRSGVLSGALKKEREGALVRGAMTHAGEILEANRPRIQAYEDLAAEVGEHPADLALAWLLSRPAVTAPIVGPRTLAHLDAAVHALGIELDDEVLARLDTLFPGHKPAPEDYAW</sequence>
<accession>A0ABN1XVA3</accession>
<name>A0ABN1XVA3_9ACTN</name>
<evidence type="ECO:0008006" key="10">
    <source>
        <dbReference type="Google" id="ProtNLM"/>
    </source>
</evidence>
<dbReference type="PANTHER" id="PTHR43364">
    <property type="entry name" value="NADH-SPECIFIC METHYLGLYOXAL REDUCTASE-RELATED"/>
    <property type="match status" value="1"/>
</dbReference>
<evidence type="ECO:0000256" key="4">
    <source>
        <dbReference type="ARBA" id="ARBA00023136"/>
    </source>
</evidence>
<dbReference type="InterPro" id="IPR013525">
    <property type="entry name" value="ABC2_TM"/>
</dbReference>
<evidence type="ECO:0000256" key="3">
    <source>
        <dbReference type="ARBA" id="ARBA00022989"/>
    </source>
</evidence>
<dbReference type="CDD" id="cd19087">
    <property type="entry name" value="AKR_AKR12A1_B1_C1"/>
    <property type="match status" value="1"/>
</dbReference>